<dbReference type="InterPro" id="IPR051397">
    <property type="entry name" value="Zn-ADH-like_protein"/>
</dbReference>
<dbReference type="SUPFAM" id="SSF51735">
    <property type="entry name" value="NAD(P)-binding Rossmann-fold domains"/>
    <property type="match status" value="1"/>
</dbReference>
<evidence type="ECO:0000313" key="2">
    <source>
        <dbReference type="Proteomes" id="UP001218021"/>
    </source>
</evidence>
<name>A0AAJ1M981_LIMMU</name>
<organism evidence="1 2">
    <name type="scientific">Limosilactobacillus mucosae</name>
    <name type="common">Lactobacillus mucosae</name>
    <dbReference type="NCBI Taxonomy" id="97478"/>
    <lineage>
        <taxon>Bacteria</taxon>
        <taxon>Bacillati</taxon>
        <taxon>Bacillota</taxon>
        <taxon>Bacilli</taxon>
        <taxon>Lactobacillales</taxon>
        <taxon>Lactobacillaceae</taxon>
        <taxon>Limosilactobacillus</taxon>
    </lineage>
</organism>
<dbReference type="PANTHER" id="PTHR43677:SF11">
    <property type="entry name" value="ZINC-CONTAINING ALCOHOL DEHYDROGENASE"/>
    <property type="match status" value="1"/>
</dbReference>
<comment type="caution">
    <text evidence="1">The sequence shown here is derived from an EMBL/GenBank/DDBJ whole genome shotgun (WGS) entry which is preliminary data.</text>
</comment>
<dbReference type="InterPro" id="IPR011032">
    <property type="entry name" value="GroES-like_sf"/>
</dbReference>
<dbReference type="SUPFAM" id="SSF50129">
    <property type="entry name" value="GroES-like"/>
    <property type="match status" value="1"/>
</dbReference>
<dbReference type="PANTHER" id="PTHR43677">
    <property type="entry name" value="SHORT-CHAIN DEHYDROGENASE/REDUCTASE"/>
    <property type="match status" value="1"/>
</dbReference>
<sequence length="319" mass="34724">MPQKMNAIVVNDFQTGPSLQTIDIPVPQNDEVLLNVLAASVNNVVRSRANGSHYSASPDQLPLVPGLDGVGRDQQGNNYYFLASNEKYGSMAQQVPVSKKRLLPLPQKIDPAKIAASMNPALSSWMAIRQQLSAGVKDKNVLILGATGYAGRLAVEIARYLGARQIIAAGRNEEVLRSLPADGFIQLNDNLAPQLNQLNQVDVVLDYLWGLPAQNVLDGVLNSRSKPDALLEWVEIGSMAGSKIELSAAVLRSNNIRFLGSGIGSIATAVFAKELFSLAQLVAAGKFNVTPLQYQLEEFSQENWENTKQRIVYIPNQFN</sequence>
<dbReference type="GO" id="GO:0016491">
    <property type="term" value="F:oxidoreductase activity"/>
    <property type="evidence" value="ECO:0007669"/>
    <property type="project" value="TreeGrafter"/>
</dbReference>
<dbReference type="Gene3D" id="3.90.180.10">
    <property type="entry name" value="Medium-chain alcohol dehydrogenases, catalytic domain"/>
    <property type="match status" value="1"/>
</dbReference>
<dbReference type="Gene3D" id="3.40.50.720">
    <property type="entry name" value="NAD(P)-binding Rossmann-like Domain"/>
    <property type="match status" value="1"/>
</dbReference>
<dbReference type="AlphaFoldDB" id="A0AAJ1M981"/>
<accession>A0AAJ1M981</accession>
<protein>
    <submittedName>
        <fullName evidence="1">Zinc-binding alcohol dehydrogenase family protein</fullName>
    </submittedName>
</protein>
<gene>
    <name evidence="1" type="ORF">PO158_03980</name>
</gene>
<evidence type="ECO:0000313" key="1">
    <source>
        <dbReference type="EMBL" id="MDC2827443.1"/>
    </source>
</evidence>
<dbReference type="Proteomes" id="UP001218021">
    <property type="component" value="Unassembled WGS sequence"/>
</dbReference>
<reference evidence="1" key="1">
    <citation type="submission" date="2023-01" db="EMBL/GenBank/DDBJ databases">
        <title>Genome analysis of 13 Lactobacillus isolated from gut of wild boar.</title>
        <authorList>
            <person name="Papp P."/>
            <person name="Libisch B."/>
            <person name="Nagy T."/>
            <person name="Olasz F."/>
        </authorList>
    </citation>
    <scope>NUCLEOTIDE SEQUENCE</scope>
    <source>
        <strain evidence="1">F108</strain>
    </source>
</reference>
<dbReference type="EMBL" id="JAQOND010000011">
    <property type="protein sequence ID" value="MDC2827443.1"/>
    <property type="molecule type" value="Genomic_DNA"/>
</dbReference>
<dbReference type="InterPro" id="IPR036291">
    <property type="entry name" value="NAD(P)-bd_dom_sf"/>
</dbReference>
<proteinExistence type="predicted"/>
<dbReference type="RefSeq" id="WP_053069134.1">
    <property type="nucleotide sequence ID" value="NZ_CABMGR010000012.1"/>
</dbReference>